<keyword evidence="3" id="KW-1185">Reference proteome</keyword>
<accession>A0AAF0CND9</accession>
<dbReference type="Proteomes" id="UP001218638">
    <property type="component" value="Chromosome"/>
</dbReference>
<dbReference type="SUPFAM" id="SSF51197">
    <property type="entry name" value="Clavaminate synthase-like"/>
    <property type="match status" value="1"/>
</dbReference>
<gene>
    <name evidence="2" type="ORF">PXH66_00810</name>
</gene>
<dbReference type="Pfam" id="PF05721">
    <property type="entry name" value="PhyH"/>
    <property type="match status" value="1"/>
</dbReference>
<evidence type="ECO:0000313" key="2">
    <source>
        <dbReference type="EMBL" id="WED65388.1"/>
    </source>
</evidence>
<organism evidence="2 3">
    <name type="scientific">Synoicihabitans lomoniglobus</name>
    <dbReference type="NCBI Taxonomy" id="2909285"/>
    <lineage>
        <taxon>Bacteria</taxon>
        <taxon>Pseudomonadati</taxon>
        <taxon>Verrucomicrobiota</taxon>
        <taxon>Opitutia</taxon>
        <taxon>Opitutales</taxon>
        <taxon>Opitutaceae</taxon>
        <taxon>Synoicihabitans</taxon>
    </lineage>
</organism>
<feature type="region of interest" description="Disordered" evidence="1">
    <location>
        <begin position="1"/>
        <end position="21"/>
    </location>
</feature>
<proteinExistence type="predicted"/>
<dbReference type="Gene3D" id="2.60.120.620">
    <property type="entry name" value="q2cbj1_9rhob like domain"/>
    <property type="match status" value="1"/>
</dbReference>
<keyword evidence="2" id="KW-0560">Oxidoreductase</keyword>
<protein>
    <submittedName>
        <fullName evidence="2">Phytanoyl-CoA dioxygenase family protein</fullName>
    </submittedName>
</protein>
<dbReference type="GO" id="GO:0005506">
    <property type="term" value="F:iron ion binding"/>
    <property type="evidence" value="ECO:0007669"/>
    <property type="project" value="UniProtKB-ARBA"/>
</dbReference>
<sequence length="298" mass="33115">METSSTSSAPATVVGSDGTRFDEGAELHAPELYRPTSTAPQVDTLADIGPAEIAFYREHGYLSVRQAYTPAEVDDAMAGLSSLVMGEKPDFKDVYFEAAARDRLPQMKAEERLDAVRKLGCFVDHEARLKAISHHAQLLSVVTRLLDDQEPEMFQDMALLKPPRIGREKPWHQDHAYFDYPLDAKIVGVWIALDEATIDNGCMQLLPGRHREGPQIHFKRRDWQICDKAVLGQESVAAPLKPGGLLLFDAKLPHGTPHNTSPNRRRALQFHYAPTGLKNAPTAERLEHFGSEGKNVSC</sequence>
<dbReference type="PANTHER" id="PTHR20883">
    <property type="entry name" value="PHYTANOYL-COA DIOXYGENASE DOMAIN CONTAINING 1"/>
    <property type="match status" value="1"/>
</dbReference>
<dbReference type="RefSeq" id="WP_330929336.1">
    <property type="nucleotide sequence ID" value="NZ_CP119075.1"/>
</dbReference>
<evidence type="ECO:0000256" key="1">
    <source>
        <dbReference type="SAM" id="MobiDB-lite"/>
    </source>
</evidence>
<dbReference type="AlphaFoldDB" id="A0AAF0CND9"/>
<dbReference type="KEGG" id="slom:PXH66_00810"/>
<name>A0AAF0CND9_9BACT</name>
<dbReference type="PANTHER" id="PTHR20883:SF46">
    <property type="entry name" value="PHYTANOYL-COA HYDROXYLASE"/>
    <property type="match status" value="1"/>
</dbReference>
<reference evidence="2" key="1">
    <citation type="submission" date="2023-03" db="EMBL/GenBank/DDBJ databases">
        <title>Lomoglobus Profundus gen. nov., sp. nov., a novel member of the phylum Verrucomicrobia, isolated from deep-marine sediment of South China Sea.</title>
        <authorList>
            <person name="Ahmad T."/>
            <person name="Ishaq S.E."/>
            <person name="Wang F."/>
        </authorList>
    </citation>
    <scope>NUCLEOTIDE SEQUENCE</scope>
    <source>
        <strain evidence="2">LMO-M01</strain>
    </source>
</reference>
<dbReference type="GO" id="GO:0016706">
    <property type="term" value="F:2-oxoglutarate-dependent dioxygenase activity"/>
    <property type="evidence" value="ECO:0007669"/>
    <property type="project" value="UniProtKB-ARBA"/>
</dbReference>
<keyword evidence="2" id="KW-0223">Dioxygenase</keyword>
<evidence type="ECO:0000313" key="3">
    <source>
        <dbReference type="Proteomes" id="UP001218638"/>
    </source>
</evidence>
<dbReference type="EMBL" id="CP119075">
    <property type="protein sequence ID" value="WED65388.1"/>
    <property type="molecule type" value="Genomic_DNA"/>
</dbReference>
<dbReference type="InterPro" id="IPR008775">
    <property type="entry name" value="Phytyl_CoA_dOase-like"/>
</dbReference>